<comment type="similarity">
    <text evidence="10">Belongs to the ApbE family.</text>
</comment>
<evidence type="ECO:0000256" key="12">
    <source>
        <dbReference type="SAM" id="Phobius"/>
    </source>
</evidence>
<dbReference type="PIRSF" id="PIRSF006268">
    <property type="entry name" value="ApbE"/>
    <property type="match status" value="1"/>
</dbReference>
<evidence type="ECO:0000256" key="9">
    <source>
        <dbReference type="ARBA" id="ARBA00048540"/>
    </source>
</evidence>
<dbReference type="SUPFAM" id="SSF143631">
    <property type="entry name" value="ApbE-like"/>
    <property type="match status" value="1"/>
</dbReference>
<keyword evidence="12" id="KW-0472">Membrane</keyword>
<dbReference type="Pfam" id="PF02424">
    <property type="entry name" value="ApbE"/>
    <property type="match status" value="1"/>
</dbReference>
<comment type="catalytic activity">
    <reaction evidence="9 10">
        <text>L-threonyl-[protein] + FAD = FMN-L-threonyl-[protein] + AMP + H(+)</text>
        <dbReference type="Rhea" id="RHEA:36847"/>
        <dbReference type="Rhea" id="RHEA-COMP:11060"/>
        <dbReference type="Rhea" id="RHEA-COMP:11061"/>
        <dbReference type="ChEBI" id="CHEBI:15378"/>
        <dbReference type="ChEBI" id="CHEBI:30013"/>
        <dbReference type="ChEBI" id="CHEBI:57692"/>
        <dbReference type="ChEBI" id="CHEBI:74257"/>
        <dbReference type="ChEBI" id="CHEBI:456215"/>
        <dbReference type="EC" id="2.7.1.180"/>
    </reaction>
</comment>
<dbReference type="GO" id="GO:0016740">
    <property type="term" value="F:transferase activity"/>
    <property type="evidence" value="ECO:0007669"/>
    <property type="project" value="UniProtKB-UniRule"/>
</dbReference>
<sequence length="341" mass="37382">MIPIRNFKGWLAAVIFLTAFIIIRLTGIMEKETPYCRNEGIIFSTIYHITYKSNTDYRDSIEALLKRFDNSVSPFNGKSLITAINSGDTAVRADKWIKTLIERSAEISQATGGAFDPTVSPLVNLWGFGYKKGLTPDKASIDTVMKYVGMKNITLHPDGRVEKSDSSVTLNFSAIAKGYAVDLTAEYLRSKGITDYLVEIGGEIVASGHNPVGKKWSVGIDTPSDTATTLQRVIHADKLAMATSGNYRNYKIVNGRRVWHTIDPRTGQPAQNTLLSATVLASDCMTADAYATAFMVLGIDESRKILAATPGLEALLIYAVNDTAAYGEYMTDGFKKMTKDE</sequence>
<evidence type="ECO:0000256" key="4">
    <source>
        <dbReference type="ARBA" id="ARBA00022679"/>
    </source>
</evidence>
<evidence type="ECO:0000256" key="10">
    <source>
        <dbReference type="PIRNR" id="PIRNR006268"/>
    </source>
</evidence>
<evidence type="ECO:0000313" key="13">
    <source>
        <dbReference type="EMBL" id="MBO8438378.1"/>
    </source>
</evidence>
<feature type="transmembrane region" description="Helical" evidence="12">
    <location>
        <begin position="9"/>
        <end position="29"/>
    </location>
</feature>
<keyword evidence="5 10" id="KW-0479">Metal-binding</keyword>
<keyword evidence="12" id="KW-1133">Transmembrane helix</keyword>
<evidence type="ECO:0000256" key="5">
    <source>
        <dbReference type="ARBA" id="ARBA00022723"/>
    </source>
</evidence>
<name>A0A9D9E3F8_9BACT</name>
<dbReference type="InterPro" id="IPR003374">
    <property type="entry name" value="ApbE-like_sf"/>
</dbReference>
<dbReference type="PANTHER" id="PTHR30040">
    <property type="entry name" value="THIAMINE BIOSYNTHESIS LIPOPROTEIN APBE"/>
    <property type="match status" value="1"/>
</dbReference>
<dbReference type="AlphaFoldDB" id="A0A9D9E3F8"/>
<evidence type="ECO:0000256" key="3">
    <source>
        <dbReference type="ARBA" id="ARBA00022630"/>
    </source>
</evidence>
<keyword evidence="7 10" id="KW-0460">Magnesium</keyword>
<proteinExistence type="inferred from homology"/>
<reference evidence="13" key="1">
    <citation type="submission" date="2020-10" db="EMBL/GenBank/DDBJ databases">
        <authorList>
            <person name="Gilroy R."/>
        </authorList>
    </citation>
    <scope>NUCLEOTIDE SEQUENCE</scope>
    <source>
        <strain evidence="13">G3-4614</strain>
    </source>
</reference>
<keyword evidence="12" id="KW-0812">Transmembrane</keyword>
<dbReference type="EC" id="2.7.1.180" evidence="1 10"/>
<dbReference type="Proteomes" id="UP000823636">
    <property type="component" value="Unassembled WGS sequence"/>
</dbReference>
<gene>
    <name evidence="13" type="ORF">IAC54_05705</name>
</gene>
<feature type="binding site" evidence="11">
    <location>
        <position position="288"/>
    </location>
    <ligand>
        <name>Mg(2+)</name>
        <dbReference type="ChEBI" id="CHEBI:18420"/>
    </ligand>
</feature>
<dbReference type="GO" id="GO:0046872">
    <property type="term" value="F:metal ion binding"/>
    <property type="evidence" value="ECO:0007669"/>
    <property type="project" value="UniProtKB-UniRule"/>
</dbReference>
<comment type="caution">
    <text evidence="13">The sequence shown here is derived from an EMBL/GenBank/DDBJ whole genome shotgun (WGS) entry which is preliminary data.</text>
</comment>
<dbReference type="EMBL" id="JADIMW010000063">
    <property type="protein sequence ID" value="MBO8438378.1"/>
    <property type="molecule type" value="Genomic_DNA"/>
</dbReference>
<reference evidence="13" key="2">
    <citation type="journal article" date="2021" name="PeerJ">
        <title>Extensive microbial diversity within the chicken gut microbiome revealed by metagenomics and culture.</title>
        <authorList>
            <person name="Gilroy R."/>
            <person name="Ravi A."/>
            <person name="Getino M."/>
            <person name="Pursley I."/>
            <person name="Horton D.L."/>
            <person name="Alikhan N.F."/>
            <person name="Baker D."/>
            <person name="Gharbi K."/>
            <person name="Hall N."/>
            <person name="Watson M."/>
            <person name="Adriaenssens E.M."/>
            <person name="Foster-Nyarko E."/>
            <person name="Jarju S."/>
            <person name="Secka A."/>
            <person name="Antonio M."/>
            <person name="Oren A."/>
            <person name="Chaudhuri R.R."/>
            <person name="La Ragione R."/>
            <person name="Hildebrand F."/>
            <person name="Pallen M.J."/>
        </authorList>
    </citation>
    <scope>NUCLEOTIDE SEQUENCE</scope>
    <source>
        <strain evidence="13">G3-4614</strain>
    </source>
</reference>
<comment type="cofactor">
    <cofactor evidence="11">
        <name>Mg(2+)</name>
        <dbReference type="ChEBI" id="CHEBI:18420"/>
    </cofactor>
    <cofactor evidence="11">
        <name>Mn(2+)</name>
        <dbReference type="ChEBI" id="CHEBI:29035"/>
    </cofactor>
    <text evidence="11">Magnesium. Can also use manganese.</text>
</comment>
<organism evidence="13 14">
    <name type="scientific">Candidatus Caccoplasma merdipullorum</name>
    <dbReference type="NCBI Taxonomy" id="2840718"/>
    <lineage>
        <taxon>Bacteria</taxon>
        <taxon>Pseudomonadati</taxon>
        <taxon>Bacteroidota</taxon>
        <taxon>Bacteroidia</taxon>
        <taxon>Bacteroidales</taxon>
        <taxon>Bacteroidaceae</taxon>
        <taxon>Bacteroidaceae incertae sedis</taxon>
        <taxon>Candidatus Caccoplasma</taxon>
    </lineage>
</organism>
<dbReference type="PANTHER" id="PTHR30040:SF2">
    <property type="entry name" value="FAD:PROTEIN FMN TRANSFERASE"/>
    <property type="match status" value="1"/>
</dbReference>
<evidence type="ECO:0000256" key="6">
    <source>
        <dbReference type="ARBA" id="ARBA00022827"/>
    </source>
</evidence>
<dbReference type="InterPro" id="IPR024932">
    <property type="entry name" value="ApbE"/>
</dbReference>
<evidence type="ECO:0000313" key="14">
    <source>
        <dbReference type="Proteomes" id="UP000823636"/>
    </source>
</evidence>
<accession>A0A9D9E3F8</accession>
<keyword evidence="3 10" id="KW-0285">Flavoprotein</keyword>
<evidence type="ECO:0000256" key="1">
    <source>
        <dbReference type="ARBA" id="ARBA00011955"/>
    </source>
</evidence>
<feature type="binding site" evidence="11">
    <location>
        <position position="174"/>
    </location>
    <ligand>
        <name>Mg(2+)</name>
        <dbReference type="ChEBI" id="CHEBI:18420"/>
    </ligand>
</feature>
<dbReference type="Gene3D" id="3.10.520.10">
    <property type="entry name" value="ApbE-like domains"/>
    <property type="match status" value="1"/>
</dbReference>
<evidence type="ECO:0000256" key="11">
    <source>
        <dbReference type="PIRSR" id="PIRSR006268-2"/>
    </source>
</evidence>
<evidence type="ECO:0000256" key="2">
    <source>
        <dbReference type="ARBA" id="ARBA00016337"/>
    </source>
</evidence>
<keyword evidence="6 10" id="KW-0274">FAD</keyword>
<evidence type="ECO:0000256" key="7">
    <source>
        <dbReference type="ARBA" id="ARBA00022842"/>
    </source>
</evidence>
<feature type="binding site" evidence="11">
    <location>
        <position position="292"/>
    </location>
    <ligand>
        <name>Mg(2+)</name>
        <dbReference type="ChEBI" id="CHEBI:18420"/>
    </ligand>
</feature>
<evidence type="ECO:0000256" key="8">
    <source>
        <dbReference type="ARBA" id="ARBA00031306"/>
    </source>
</evidence>
<keyword evidence="4 10" id="KW-0808">Transferase</keyword>
<protein>
    <recommendedName>
        <fullName evidence="2 10">FAD:protein FMN transferase</fullName>
        <ecNumber evidence="1 10">2.7.1.180</ecNumber>
    </recommendedName>
    <alternativeName>
        <fullName evidence="8 10">Flavin transferase</fullName>
    </alternativeName>
</protein>